<dbReference type="RefSeq" id="WP_163896257.1">
    <property type="nucleotide sequence ID" value="NZ_JAAFYS010000004.1"/>
</dbReference>
<dbReference type="Pfam" id="PF07995">
    <property type="entry name" value="GSDH"/>
    <property type="match status" value="1"/>
</dbReference>
<reference evidence="3 4" key="1">
    <citation type="submission" date="2020-02" db="EMBL/GenBank/DDBJ databases">
        <title>Pseudoroseicyclus tamarix, sp. nov., isolated from offshore sediment of a Tamarix chinensis forest.</title>
        <authorList>
            <person name="Gai Y."/>
        </authorList>
    </citation>
    <scope>NUCLEOTIDE SEQUENCE [LARGE SCALE GENOMIC DNA]</scope>
    <source>
        <strain evidence="3 4">CLL3-39</strain>
    </source>
</reference>
<accession>A0A6B2JXP3</accession>
<proteinExistence type="predicted"/>
<feature type="chain" id="PRO_5025377632" evidence="1">
    <location>
        <begin position="20"/>
        <end position="390"/>
    </location>
</feature>
<dbReference type="SUPFAM" id="SSF50952">
    <property type="entry name" value="Soluble quinoprotein glucose dehydrogenase"/>
    <property type="match status" value="1"/>
</dbReference>
<comment type="caution">
    <text evidence="3">The sequence shown here is derived from an EMBL/GenBank/DDBJ whole genome shotgun (WGS) entry which is preliminary data.</text>
</comment>
<dbReference type="PANTHER" id="PTHR19328:SF75">
    <property type="entry name" value="ALDOSE SUGAR DEHYDROGENASE YLII"/>
    <property type="match status" value="1"/>
</dbReference>
<dbReference type="InterPro" id="IPR011041">
    <property type="entry name" value="Quinoprot_gluc/sorb_DH_b-prop"/>
</dbReference>
<dbReference type="InterPro" id="IPR012938">
    <property type="entry name" value="Glc/Sorbosone_DH"/>
</dbReference>
<dbReference type="EMBL" id="JAAGAB010000004">
    <property type="protein sequence ID" value="NDV02910.1"/>
    <property type="molecule type" value="Genomic_DNA"/>
</dbReference>
<keyword evidence="1" id="KW-0732">Signal</keyword>
<keyword evidence="4" id="KW-1185">Reference proteome</keyword>
<evidence type="ECO:0000259" key="2">
    <source>
        <dbReference type="Pfam" id="PF07995"/>
    </source>
</evidence>
<evidence type="ECO:0000313" key="4">
    <source>
        <dbReference type="Proteomes" id="UP000474757"/>
    </source>
</evidence>
<gene>
    <name evidence="3" type="ORF">GZA08_18250</name>
</gene>
<organism evidence="3 4">
    <name type="scientific">Pseudoroseicyclus tamaricis</name>
    <dbReference type="NCBI Taxonomy" id="2705421"/>
    <lineage>
        <taxon>Bacteria</taxon>
        <taxon>Pseudomonadati</taxon>
        <taxon>Pseudomonadota</taxon>
        <taxon>Alphaproteobacteria</taxon>
        <taxon>Rhodobacterales</taxon>
        <taxon>Paracoccaceae</taxon>
        <taxon>Pseudoroseicyclus</taxon>
    </lineage>
</organism>
<feature type="signal peptide" evidence="1">
    <location>
        <begin position="1"/>
        <end position="19"/>
    </location>
</feature>
<dbReference type="PANTHER" id="PTHR19328">
    <property type="entry name" value="HEDGEHOG-INTERACTING PROTEIN"/>
    <property type="match status" value="1"/>
</dbReference>
<name>A0A6B2JXP3_9RHOB</name>
<feature type="domain" description="Glucose/Sorbosone dehydrogenase" evidence="2">
    <location>
        <begin position="58"/>
        <end position="385"/>
    </location>
</feature>
<evidence type="ECO:0000256" key="1">
    <source>
        <dbReference type="SAM" id="SignalP"/>
    </source>
</evidence>
<dbReference type="Proteomes" id="UP000474757">
    <property type="component" value="Unassembled WGS sequence"/>
</dbReference>
<evidence type="ECO:0000313" key="3">
    <source>
        <dbReference type="EMBL" id="NDV02910.1"/>
    </source>
</evidence>
<dbReference type="AlphaFoldDB" id="A0A6B2JXP3"/>
<sequence>MKHLILPAVVAVAPLAAFAQVEQGPANADFQPAFENQTRAPALESSAVTVTTVADGLVHPWGITPLPDGDWLVTERPGRLRVLRADGSLSDPVSGLPEVDARDQGGLLDVAAGPDFAESRLIYWTYAKRVSGGTVTAAARGVLSEDRSEVTEVEEIFTQTPPSSNAMHYGSRLVFDGPYLYVTTGEHFSVSDRQLAQELDTTYGKVVRLTHDGSVPADNPFVEQEGARPEIWSLGHRNIQGAATGPSGELWTIEHGPAGGDELNLPEPGENYGWPVVSYGQRYNGEPVGSGEARAEGFEEPVYYWDPVIAPAGMTFYDGSFEEWQGDLLIGSLTPGGVVRLEIEDNRVTGEERIRQDLGRIRDVHMAPDGSLLLLVDQEDGSVLRMTPGI</sequence>
<dbReference type="InterPro" id="IPR011042">
    <property type="entry name" value="6-blade_b-propeller_TolB-like"/>
</dbReference>
<dbReference type="Gene3D" id="2.120.10.30">
    <property type="entry name" value="TolB, C-terminal domain"/>
    <property type="match status" value="1"/>
</dbReference>
<protein>
    <submittedName>
        <fullName evidence="3">PQQ-dependent sugar dehydrogenase</fullName>
    </submittedName>
</protein>